<reference evidence="2 3" key="1">
    <citation type="submission" date="2019-11" db="EMBL/GenBank/DDBJ databases">
        <title>Whole genome sequence of Oryza granulata.</title>
        <authorList>
            <person name="Li W."/>
        </authorList>
    </citation>
    <scope>NUCLEOTIDE SEQUENCE [LARGE SCALE GENOMIC DNA]</scope>
    <source>
        <strain evidence="3">cv. Menghai</strain>
        <tissue evidence="2">Leaf</tissue>
    </source>
</reference>
<organism evidence="2 3">
    <name type="scientific">Oryza meyeriana var. granulata</name>
    <dbReference type="NCBI Taxonomy" id="110450"/>
    <lineage>
        <taxon>Eukaryota</taxon>
        <taxon>Viridiplantae</taxon>
        <taxon>Streptophyta</taxon>
        <taxon>Embryophyta</taxon>
        <taxon>Tracheophyta</taxon>
        <taxon>Spermatophyta</taxon>
        <taxon>Magnoliopsida</taxon>
        <taxon>Liliopsida</taxon>
        <taxon>Poales</taxon>
        <taxon>Poaceae</taxon>
        <taxon>BOP clade</taxon>
        <taxon>Oryzoideae</taxon>
        <taxon>Oryzeae</taxon>
        <taxon>Oryzinae</taxon>
        <taxon>Oryza</taxon>
        <taxon>Oryza meyeriana</taxon>
    </lineage>
</organism>
<evidence type="ECO:0000313" key="3">
    <source>
        <dbReference type="Proteomes" id="UP000479710"/>
    </source>
</evidence>
<gene>
    <name evidence="2" type="ORF">E2562_027112</name>
</gene>
<sequence>MAGAAADRGSREGAGGLTRRQRARSSRQTATRQGRGSLGFLGMAVGKRQAKRGARHGWMR</sequence>
<keyword evidence="3" id="KW-1185">Reference proteome</keyword>
<dbReference type="Proteomes" id="UP000479710">
    <property type="component" value="Unassembled WGS sequence"/>
</dbReference>
<comment type="caution">
    <text evidence="2">The sequence shown here is derived from an EMBL/GenBank/DDBJ whole genome shotgun (WGS) entry which is preliminary data.</text>
</comment>
<feature type="compositionally biased region" description="Basic residues" evidence="1">
    <location>
        <begin position="48"/>
        <end position="60"/>
    </location>
</feature>
<evidence type="ECO:0000313" key="2">
    <source>
        <dbReference type="EMBL" id="KAF0926671.1"/>
    </source>
</evidence>
<protein>
    <submittedName>
        <fullName evidence="2">Uncharacterized protein</fullName>
    </submittedName>
</protein>
<dbReference type="EMBL" id="SPHZ02000003">
    <property type="protein sequence ID" value="KAF0926671.1"/>
    <property type="molecule type" value="Genomic_DNA"/>
</dbReference>
<evidence type="ECO:0000256" key="1">
    <source>
        <dbReference type="SAM" id="MobiDB-lite"/>
    </source>
</evidence>
<proteinExistence type="predicted"/>
<feature type="region of interest" description="Disordered" evidence="1">
    <location>
        <begin position="1"/>
        <end position="60"/>
    </location>
</feature>
<dbReference type="AlphaFoldDB" id="A0A6G1EPX5"/>
<name>A0A6G1EPX5_9ORYZ</name>
<accession>A0A6G1EPX5</accession>